<proteinExistence type="predicted"/>
<accession>A0A835N9Q7</accession>
<reference evidence="2 3" key="1">
    <citation type="submission" date="2020-10" db="EMBL/GenBank/DDBJ databases">
        <title>Plant Genome Project.</title>
        <authorList>
            <person name="Zhang R.-G."/>
        </authorList>
    </citation>
    <scope>NUCLEOTIDE SEQUENCE [LARGE SCALE GENOMIC DNA]</scope>
    <source>
        <strain evidence="2">FAFU-HL-1</strain>
        <tissue evidence="2">Leaf</tissue>
    </source>
</reference>
<dbReference type="GO" id="GO:0048046">
    <property type="term" value="C:apoplast"/>
    <property type="evidence" value="ECO:0007669"/>
    <property type="project" value="TreeGrafter"/>
</dbReference>
<dbReference type="GO" id="GO:0033612">
    <property type="term" value="F:receptor serine/threonine kinase binding"/>
    <property type="evidence" value="ECO:0007669"/>
    <property type="project" value="InterPro"/>
</dbReference>
<evidence type="ECO:0000313" key="2">
    <source>
        <dbReference type="EMBL" id="KAF9689091.1"/>
    </source>
</evidence>
<sequence>MASDVGSPHLTSLTILFFLLIMSSATMAIREHRSLLGTTRDGEYIKKNDMEYFPARRHEMGNAKTVSEADVIRNIPPQSSRRRGRFRAHRSPLPWQEGIFSASAHEVPSGPNPISNRHALFQRLWTINLITPNVHYIFEYLQGTPLFEYLQEKERFGAFVKDETIYNHERESEGPQYHSFACKVTRTCYDA</sequence>
<dbReference type="EMBL" id="JADGMS010000001">
    <property type="protein sequence ID" value="KAF9689091.1"/>
    <property type="molecule type" value="Genomic_DNA"/>
</dbReference>
<dbReference type="PANTHER" id="PTHR35301">
    <property type="entry name" value="CLAVATA3/ESR (CLE)-RELATED PROTEIN 41-RELATED"/>
    <property type="match status" value="1"/>
</dbReference>
<dbReference type="InterPro" id="IPR037495">
    <property type="entry name" value="CLE41/42/44"/>
</dbReference>
<dbReference type="OrthoDB" id="1656699at2759"/>
<evidence type="ECO:0000313" key="3">
    <source>
        <dbReference type="Proteomes" id="UP000657918"/>
    </source>
</evidence>
<gene>
    <name evidence="2" type="ORF">SADUNF_Sadunf01G0055700</name>
</gene>
<name>A0A835N9Q7_9ROSI</name>
<dbReference type="Proteomes" id="UP000657918">
    <property type="component" value="Unassembled WGS sequence"/>
</dbReference>
<dbReference type="AlphaFoldDB" id="A0A835N9Q7"/>
<keyword evidence="1" id="KW-0732">Signal</keyword>
<organism evidence="2 3">
    <name type="scientific">Salix dunnii</name>
    <dbReference type="NCBI Taxonomy" id="1413687"/>
    <lineage>
        <taxon>Eukaryota</taxon>
        <taxon>Viridiplantae</taxon>
        <taxon>Streptophyta</taxon>
        <taxon>Embryophyta</taxon>
        <taxon>Tracheophyta</taxon>
        <taxon>Spermatophyta</taxon>
        <taxon>Magnoliopsida</taxon>
        <taxon>eudicotyledons</taxon>
        <taxon>Gunneridae</taxon>
        <taxon>Pentapetalae</taxon>
        <taxon>rosids</taxon>
        <taxon>fabids</taxon>
        <taxon>Malpighiales</taxon>
        <taxon>Salicaceae</taxon>
        <taxon>Saliceae</taxon>
        <taxon>Salix</taxon>
    </lineage>
</organism>
<evidence type="ECO:0000256" key="1">
    <source>
        <dbReference type="SAM" id="SignalP"/>
    </source>
</evidence>
<protein>
    <submittedName>
        <fullName evidence="2">Uncharacterized protein</fullName>
    </submittedName>
</protein>
<feature type="chain" id="PRO_5032452524" evidence="1">
    <location>
        <begin position="29"/>
        <end position="191"/>
    </location>
</feature>
<dbReference type="GO" id="GO:0010089">
    <property type="term" value="P:xylem development"/>
    <property type="evidence" value="ECO:0007669"/>
    <property type="project" value="InterPro"/>
</dbReference>
<feature type="signal peptide" evidence="1">
    <location>
        <begin position="1"/>
        <end position="28"/>
    </location>
</feature>
<comment type="caution">
    <text evidence="2">The sequence shown here is derived from an EMBL/GenBank/DDBJ whole genome shotgun (WGS) entry which is preliminary data.</text>
</comment>
<dbReference type="PANTHER" id="PTHR35301:SF3">
    <property type="entry name" value="CLE03 PROTEIN"/>
    <property type="match status" value="1"/>
</dbReference>
<keyword evidence="3" id="KW-1185">Reference proteome</keyword>